<keyword evidence="4" id="KW-1185">Reference proteome</keyword>
<dbReference type="AlphaFoldDB" id="A0A820BG21"/>
<sequence>MKGPRTHFNQRSLAFIVLITGILGGLLIVFSILLLCKYCLNRKNLRETEQMKLLYETLNQASLVDSNRLYHHDIRVVSPLEPRRSNPLDRYQIAEDQWQIPGSKQEASNYHASEGQTSQHPQRYHEIREHTANNQNELHMYGNVNVDEEQAYLQVDPRCYVRQNSNVSLTTDRKPDTPRLEKGLSLNVDTRSSPSSTSLSPYRQSSFDVTLAYGCQPHRSTLSPTTSTQQDIFYTPRGSSLSVVGNPLSSTSTTSQHLSITTPGASRKNSAAIIHEKKELTATIDPS</sequence>
<feature type="compositionally biased region" description="Low complexity" evidence="1">
    <location>
        <begin position="190"/>
        <end position="203"/>
    </location>
</feature>
<dbReference type="EMBL" id="CAJOBP010000542">
    <property type="protein sequence ID" value="CAF4191950.1"/>
    <property type="molecule type" value="Genomic_DNA"/>
</dbReference>
<feature type="transmembrane region" description="Helical" evidence="2">
    <location>
        <begin position="12"/>
        <end position="35"/>
    </location>
</feature>
<comment type="caution">
    <text evidence="3">The sequence shown here is derived from an EMBL/GenBank/DDBJ whole genome shotgun (WGS) entry which is preliminary data.</text>
</comment>
<reference evidence="3" key="1">
    <citation type="submission" date="2021-02" db="EMBL/GenBank/DDBJ databases">
        <authorList>
            <person name="Nowell W R."/>
        </authorList>
    </citation>
    <scope>NUCLEOTIDE SEQUENCE</scope>
</reference>
<feature type="non-terminal residue" evidence="3">
    <location>
        <position position="1"/>
    </location>
</feature>
<evidence type="ECO:0000256" key="2">
    <source>
        <dbReference type="SAM" id="Phobius"/>
    </source>
</evidence>
<feature type="compositionally biased region" description="Basic and acidic residues" evidence="1">
    <location>
        <begin position="171"/>
        <end position="182"/>
    </location>
</feature>
<feature type="compositionally biased region" description="Low complexity" evidence="1">
    <location>
        <begin position="249"/>
        <end position="262"/>
    </location>
</feature>
<feature type="region of interest" description="Disordered" evidence="1">
    <location>
        <begin position="166"/>
        <end position="203"/>
    </location>
</feature>
<keyword evidence="2" id="KW-1133">Transmembrane helix</keyword>
<protein>
    <submittedName>
        <fullName evidence="3">Uncharacterized protein</fullName>
    </submittedName>
</protein>
<evidence type="ECO:0000313" key="3">
    <source>
        <dbReference type="EMBL" id="CAF4191950.1"/>
    </source>
</evidence>
<feature type="region of interest" description="Disordered" evidence="1">
    <location>
        <begin position="104"/>
        <end position="123"/>
    </location>
</feature>
<proteinExistence type="predicted"/>
<keyword evidence="2" id="KW-0812">Transmembrane</keyword>
<feature type="compositionally biased region" description="Polar residues" evidence="1">
    <location>
        <begin position="104"/>
        <end position="121"/>
    </location>
</feature>
<organism evidence="3 4">
    <name type="scientific">Rotaria socialis</name>
    <dbReference type="NCBI Taxonomy" id="392032"/>
    <lineage>
        <taxon>Eukaryota</taxon>
        <taxon>Metazoa</taxon>
        <taxon>Spiralia</taxon>
        <taxon>Gnathifera</taxon>
        <taxon>Rotifera</taxon>
        <taxon>Eurotatoria</taxon>
        <taxon>Bdelloidea</taxon>
        <taxon>Philodinida</taxon>
        <taxon>Philodinidae</taxon>
        <taxon>Rotaria</taxon>
    </lineage>
</organism>
<name>A0A820BG21_9BILA</name>
<gene>
    <name evidence="3" type="ORF">UJA718_LOCUS5989</name>
</gene>
<accession>A0A820BG21</accession>
<evidence type="ECO:0000256" key="1">
    <source>
        <dbReference type="SAM" id="MobiDB-lite"/>
    </source>
</evidence>
<keyword evidence="2" id="KW-0472">Membrane</keyword>
<feature type="region of interest" description="Disordered" evidence="1">
    <location>
        <begin position="246"/>
        <end position="268"/>
    </location>
</feature>
<dbReference type="Proteomes" id="UP000663873">
    <property type="component" value="Unassembled WGS sequence"/>
</dbReference>
<evidence type="ECO:0000313" key="4">
    <source>
        <dbReference type="Proteomes" id="UP000663873"/>
    </source>
</evidence>